<evidence type="ECO:0000313" key="1">
    <source>
        <dbReference type="EMBL" id="KAF2476100.1"/>
    </source>
</evidence>
<accession>A0ACB6RAM3</accession>
<organism evidence="1 2">
    <name type="scientific">Lindgomyces ingoldianus</name>
    <dbReference type="NCBI Taxonomy" id="673940"/>
    <lineage>
        <taxon>Eukaryota</taxon>
        <taxon>Fungi</taxon>
        <taxon>Dikarya</taxon>
        <taxon>Ascomycota</taxon>
        <taxon>Pezizomycotina</taxon>
        <taxon>Dothideomycetes</taxon>
        <taxon>Pleosporomycetidae</taxon>
        <taxon>Pleosporales</taxon>
        <taxon>Lindgomycetaceae</taxon>
        <taxon>Lindgomyces</taxon>
    </lineage>
</organism>
<keyword evidence="2" id="KW-1185">Reference proteome</keyword>
<reference evidence="1" key="1">
    <citation type="journal article" date="2020" name="Stud. Mycol.">
        <title>101 Dothideomycetes genomes: a test case for predicting lifestyles and emergence of pathogens.</title>
        <authorList>
            <person name="Haridas S."/>
            <person name="Albert R."/>
            <person name="Binder M."/>
            <person name="Bloem J."/>
            <person name="Labutti K."/>
            <person name="Salamov A."/>
            <person name="Andreopoulos B."/>
            <person name="Baker S."/>
            <person name="Barry K."/>
            <person name="Bills G."/>
            <person name="Bluhm B."/>
            <person name="Cannon C."/>
            <person name="Castanera R."/>
            <person name="Culley D."/>
            <person name="Daum C."/>
            <person name="Ezra D."/>
            <person name="Gonzalez J."/>
            <person name="Henrissat B."/>
            <person name="Kuo A."/>
            <person name="Liang C."/>
            <person name="Lipzen A."/>
            <person name="Lutzoni F."/>
            <person name="Magnuson J."/>
            <person name="Mondo S."/>
            <person name="Nolan M."/>
            <person name="Ohm R."/>
            <person name="Pangilinan J."/>
            <person name="Park H.-J."/>
            <person name="Ramirez L."/>
            <person name="Alfaro M."/>
            <person name="Sun H."/>
            <person name="Tritt A."/>
            <person name="Yoshinaga Y."/>
            <person name="Zwiers L.-H."/>
            <person name="Turgeon B."/>
            <person name="Goodwin S."/>
            <person name="Spatafora J."/>
            <person name="Crous P."/>
            <person name="Grigoriev I."/>
        </authorList>
    </citation>
    <scope>NUCLEOTIDE SEQUENCE</scope>
    <source>
        <strain evidence="1">ATCC 200398</strain>
    </source>
</reference>
<dbReference type="Proteomes" id="UP000799755">
    <property type="component" value="Unassembled WGS sequence"/>
</dbReference>
<sequence length="201" mass="21131">MSLAASRTVLRYSKFAARRAGMRNASSTSEVAAAAKEKTSNLQSKASEGLSRMTSSASSALTKAGSATAGALGNVGGRTGRLIGGIQSMIPYIVYYSKVGLELGKLVAQQRKMSPPDLATFQSYFQPVINGLRNPATLLAQTSTSSALQPANILNRLRNLSMAQWASAGVVSAEVIGFFTVGQMIGRFKIVGYRSSAPAHH</sequence>
<name>A0ACB6RAM3_9PLEO</name>
<proteinExistence type="predicted"/>
<comment type="caution">
    <text evidence="1">The sequence shown here is derived from an EMBL/GenBank/DDBJ whole genome shotgun (WGS) entry which is preliminary data.</text>
</comment>
<protein>
    <submittedName>
        <fullName evidence="1">Mitochondrial F1F0-ATP synthase g subunit</fullName>
    </submittedName>
</protein>
<gene>
    <name evidence="1" type="ORF">BDR25DRAFT_300900</name>
</gene>
<evidence type="ECO:0000313" key="2">
    <source>
        <dbReference type="Proteomes" id="UP000799755"/>
    </source>
</evidence>
<dbReference type="EMBL" id="MU003495">
    <property type="protein sequence ID" value="KAF2476100.1"/>
    <property type="molecule type" value="Genomic_DNA"/>
</dbReference>